<dbReference type="GO" id="GO:0005829">
    <property type="term" value="C:cytosol"/>
    <property type="evidence" value="ECO:0007669"/>
    <property type="project" value="TreeGrafter"/>
</dbReference>
<proteinExistence type="inferred from homology"/>
<keyword evidence="6" id="KW-0560">Oxidoreductase</keyword>
<accession>A0A9C6XC45</accession>
<dbReference type="InterPro" id="IPR029041">
    <property type="entry name" value="FAD-linked_oxidoreductase-like"/>
</dbReference>
<protein>
    <submittedName>
        <fullName evidence="9">Methylenetetrahydrofolate reductase</fullName>
    </submittedName>
</protein>
<organism evidence="8 9">
    <name type="scientific">Frankliniella occidentalis</name>
    <name type="common">Western flower thrips</name>
    <name type="synonym">Euthrips occidentalis</name>
    <dbReference type="NCBI Taxonomy" id="133901"/>
    <lineage>
        <taxon>Eukaryota</taxon>
        <taxon>Metazoa</taxon>
        <taxon>Ecdysozoa</taxon>
        <taxon>Arthropoda</taxon>
        <taxon>Hexapoda</taxon>
        <taxon>Insecta</taxon>
        <taxon>Pterygota</taxon>
        <taxon>Neoptera</taxon>
        <taxon>Paraneoptera</taxon>
        <taxon>Thysanoptera</taxon>
        <taxon>Terebrantia</taxon>
        <taxon>Thripoidea</taxon>
        <taxon>Thripidae</taxon>
        <taxon>Frankliniella</taxon>
    </lineage>
</organism>
<dbReference type="KEGG" id="foc:113212146"/>
<dbReference type="OrthoDB" id="16284at2759"/>
<sequence>MDQVRDVEAEFHHASDLVHFIKQVFGSKFKIGVAGYPTGHPEATSLEQDLLYLKKKVDEGADFILTQMISSVDEYYTYLKHCFNLGVTVPIIPGLYLIQSFDSFKKFISTCQISVPARMYQDFKKIQDINKEKQYGLRLFQDLIRGLQKTSYCVGIHIFTLNRVSSVLKCLPHEELNSGIL</sequence>
<gene>
    <name evidence="9" type="primary">LOC113212146</name>
</gene>
<evidence type="ECO:0000256" key="2">
    <source>
        <dbReference type="ARBA" id="ARBA00004777"/>
    </source>
</evidence>
<dbReference type="GO" id="GO:0004489">
    <property type="term" value="F:methylenetetrahydrofolate reductase [NAD(P)H] activity"/>
    <property type="evidence" value="ECO:0007669"/>
    <property type="project" value="InterPro"/>
</dbReference>
<dbReference type="AlphaFoldDB" id="A0A9C6XC45"/>
<evidence type="ECO:0000313" key="8">
    <source>
        <dbReference type="Proteomes" id="UP000504606"/>
    </source>
</evidence>
<evidence type="ECO:0000256" key="4">
    <source>
        <dbReference type="ARBA" id="ARBA00022630"/>
    </source>
</evidence>
<comment type="pathway">
    <text evidence="2 7">One-carbon metabolism; tetrahydrofolate interconversion.</text>
</comment>
<evidence type="ECO:0000256" key="7">
    <source>
        <dbReference type="RuleBase" id="RU004254"/>
    </source>
</evidence>
<dbReference type="Proteomes" id="UP000504606">
    <property type="component" value="Unplaced"/>
</dbReference>
<keyword evidence="5" id="KW-0274">FAD</keyword>
<evidence type="ECO:0000256" key="3">
    <source>
        <dbReference type="ARBA" id="ARBA00006743"/>
    </source>
</evidence>
<dbReference type="Gene3D" id="3.20.20.220">
    <property type="match status" value="1"/>
</dbReference>
<dbReference type="GO" id="GO:0035999">
    <property type="term" value="P:tetrahydrofolate interconversion"/>
    <property type="evidence" value="ECO:0007669"/>
    <property type="project" value="TreeGrafter"/>
</dbReference>
<dbReference type="CDD" id="cd00537">
    <property type="entry name" value="MTHFR"/>
    <property type="match status" value="1"/>
</dbReference>
<keyword evidence="4" id="KW-0285">Flavoprotein</keyword>
<comment type="cofactor">
    <cofactor evidence="1">
        <name>FAD</name>
        <dbReference type="ChEBI" id="CHEBI:57692"/>
    </cofactor>
</comment>
<evidence type="ECO:0000256" key="1">
    <source>
        <dbReference type="ARBA" id="ARBA00001974"/>
    </source>
</evidence>
<comment type="similarity">
    <text evidence="3">Belongs to the methylenetetrahydrofolate reductase family.</text>
</comment>
<dbReference type="SUPFAM" id="SSF51730">
    <property type="entry name" value="FAD-linked oxidoreductase"/>
    <property type="match status" value="1"/>
</dbReference>
<reference evidence="9" key="1">
    <citation type="submission" date="2025-08" db="UniProtKB">
        <authorList>
            <consortium name="RefSeq"/>
        </authorList>
    </citation>
    <scope>IDENTIFICATION</scope>
    <source>
        <tissue evidence="9">Whole organism</tissue>
    </source>
</reference>
<evidence type="ECO:0000313" key="9">
    <source>
        <dbReference type="RefSeq" id="XP_052133250.1"/>
    </source>
</evidence>
<evidence type="ECO:0000256" key="6">
    <source>
        <dbReference type="ARBA" id="ARBA00023002"/>
    </source>
</evidence>
<evidence type="ECO:0000256" key="5">
    <source>
        <dbReference type="ARBA" id="ARBA00022827"/>
    </source>
</evidence>
<dbReference type="InterPro" id="IPR003171">
    <property type="entry name" value="Mehydrof_redctse-like"/>
</dbReference>
<dbReference type="GO" id="GO:0009086">
    <property type="term" value="P:methionine biosynthetic process"/>
    <property type="evidence" value="ECO:0007669"/>
    <property type="project" value="TreeGrafter"/>
</dbReference>
<dbReference type="PANTHER" id="PTHR45754">
    <property type="entry name" value="METHYLENETETRAHYDROFOLATE REDUCTASE"/>
    <property type="match status" value="1"/>
</dbReference>
<name>A0A9C6XC45_FRAOC</name>
<dbReference type="GO" id="GO:0071949">
    <property type="term" value="F:FAD binding"/>
    <property type="evidence" value="ECO:0007669"/>
    <property type="project" value="TreeGrafter"/>
</dbReference>
<dbReference type="PANTHER" id="PTHR45754:SF3">
    <property type="entry name" value="METHYLENETETRAHYDROFOLATE REDUCTASE (NADPH)"/>
    <property type="match status" value="1"/>
</dbReference>
<dbReference type="RefSeq" id="XP_052133250.1">
    <property type="nucleotide sequence ID" value="XM_052277290.1"/>
</dbReference>
<dbReference type="GeneID" id="113212146"/>
<keyword evidence="8" id="KW-1185">Reference proteome</keyword>
<dbReference type="Pfam" id="PF02219">
    <property type="entry name" value="MTHFR"/>
    <property type="match status" value="1"/>
</dbReference>